<gene>
    <name evidence="4" type="ORF">DFQ10_101639</name>
</gene>
<sequence>MLTQQIEAIVEREEDIIPLLKSLTPTQKRELVPFLKTLRTRIFERYDIHEKTKWGVSYSSKPLHSQAKMDIVDKACYVCFNKTDTKKAFFQVSKLSVSDDYLENIIPWYKPKWFGDFINDEMSWDLTYEKLMDLYQKDLFEPSQALILARLPNAIVESSWKNNVNKSIYKPEVLLKHKDTLEQHIWLLFEEVSGINNYYNYLHLDNYKGGNDIWIDTFINLTETQKLDRNRVLIATLHTSTKGFNKTLSGWFFDLLLKLNPSIDEVLSLQDAFFSALNSPHSKVVNTVLKYFKVAASQKKFKHTVFIENASILLNSETKSVVTSTLMILDKIAKIHKSSQNEVCKKAAEGLINVDEKIQVRAAKLIEKYGKPKDDELTNDIGMYADNLFHNSKEILKDFLISKTEHEAEIEEPEIIEPTDVLDESNAIESYKTLDELIFFVSQAIDNNEVYHIDLLLNYVPKLNVLLDQSNVAKLEPIFKRSLDLALSYDWNSQIGNLEHEAAYYINDFAEILMKRFPVELASFKKKKQSKIQKLKEDKFYSKHHKENLKVIEQQSIPDYIYQIHHALFIQSKSFIQKNSTLDLLSKPTHAPCWIHPTTLINRIVAFEKQNETIMLYDFQIAISRLPFNFIPKEIADQIELISDFELKQIFKYHFNLTELKDVKLKQPELWIQSVLIKNKTNELDYFQNKLSTNLKKEIGTYTWDCKLRDHFYLEYDYPSKKQIKKKIVKKELKLHDFDTKKKDSDSLIDNLKGIFKFNKNTVKIKSIYSFMYFKKQKYYTTIQPHDDIKFLYLSPNNPSMLLSQVVHYNLKESTFWDESSKKNMINLLKGLYNIWNRPDYSEGAYLFLATGLLCSDKISRELAAEIWIKANYEGTLDNNFLGSFIGRLEAGEYAPLKRFTDLLTSNLFNISKTHNAFLFQLLNAAIKEMGDTPIRGSKKLLEIFLELKRSSNVSDIDKLTKDKLNKWHTVNSVKPVIKKLLDI</sequence>
<accession>A0A3D9HBL0</accession>
<feature type="domain" description="DUF7824" evidence="2">
    <location>
        <begin position="424"/>
        <end position="689"/>
    </location>
</feature>
<dbReference type="Pfam" id="PF20103">
    <property type="entry name" value="DUF6493"/>
    <property type="match status" value="1"/>
</dbReference>
<name>A0A3D9HBL0_9FLAO</name>
<dbReference type="Proteomes" id="UP000256980">
    <property type="component" value="Unassembled WGS sequence"/>
</dbReference>
<dbReference type="InterPro" id="IPR056726">
    <property type="entry name" value="DUF7824"/>
</dbReference>
<dbReference type="OrthoDB" id="6629398at2"/>
<feature type="domain" description="DUF6493" evidence="1">
    <location>
        <begin position="3"/>
        <end position="320"/>
    </location>
</feature>
<evidence type="ECO:0000259" key="2">
    <source>
        <dbReference type="Pfam" id="PF25148"/>
    </source>
</evidence>
<comment type="caution">
    <text evidence="4">The sequence shown here is derived from an EMBL/GenBank/DDBJ whole genome shotgun (WGS) entry which is preliminary data.</text>
</comment>
<evidence type="ECO:0000313" key="5">
    <source>
        <dbReference type="Proteomes" id="UP000256980"/>
    </source>
</evidence>
<dbReference type="Pfam" id="PF25149">
    <property type="entry name" value="DUF7825"/>
    <property type="match status" value="1"/>
</dbReference>
<dbReference type="AlphaFoldDB" id="A0A3D9HBL0"/>
<reference evidence="4 5" key="1">
    <citation type="submission" date="2018-07" db="EMBL/GenBank/DDBJ databases">
        <title>Genomic Encyclopedia of Type Strains, Phase III (KMG-III): the genomes of soil and plant-associated and newly described type strains.</title>
        <authorList>
            <person name="Whitman W."/>
        </authorList>
    </citation>
    <scope>NUCLEOTIDE SEQUENCE [LARGE SCALE GENOMIC DNA]</scope>
    <source>
        <strain evidence="4 5">CECT 7946</strain>
    </source>
</reference>
<dbReference type="InterPro" id="IPR056727">
    <property type="entry name" value="DUF7825"/>
</dbReference>
<dbReference type="EMBL" id="QRDV01000001">
    <property type="protein sequence ID" value="RED46863.1"/>
    <property type="molecule type" value="Genomic_DNA"/>
</dbReference>
<evidence type="ECO:0000259" key="3">
    <source>
        <dbReference type="Pfam" id="PF25149"/>
    </source>
</evidence>
<dbReference type="InterPro" id="IPR016024">
    <property type="entry name" value="ARM-type_fold"/>
</dbReference>
<feature type="domain" description="DUF7825" evidence="3">
    <location>
        <begin position="715"/>
        <end position="982"/>
    </location>
</feature>
<organism evidence="4 5">
    <name type="scientific">Winogradskyella eximia</name>
    <dbReference type="NCBI Taxonomy" id="262006"/>
    <lineage>
        <taxon>Bacteria</taxon>
        <taxon>Pseudomonadati</taxon>
        <taxon>Bacteroidota</taxon>
        <taxon>Flavobacteriia</taxon>
        <taxon>Flavobacteriales</taxon>
        <taxon>Flavobacteriaceae</taxon>
        <taxon>Winogradskyella</taxon>
    </lineage>
</organism>
<dbReference type="Pfam" id="PF25148">
    <property type="entry name" value="DUF7824"/>
    <property type="match status" value="1"/>
</dbReference>
<evidence type="ECO:0000259" key="1">
    <source>
        <dbReference type="Pfam" id="PF20103"/>
    </source>
</evidence>
<dbReference type="RefSeq" id="WP_115815961.1">
    <property type="nucleotide sequence ID" value="NZ_QRDV01000001.1"/>
</dbReference>
<proteinExistence type="predicted"/>
<protein>
    <recommendedName>
        <fullName evidence="6">HEAT repeat protein</fullName>
    </recommendedName>
</protein>
<keyword evidence="5" id="KW-1185">Reference proteome</keyword>
<evidence type="ECO:0008006" key="6">
    <source>
        <dbReference type="Google" id="ProtNLM"/>
    </source>
</evidence>
<evidence type="ECO:0000313" key="4">
    <source>
        <dbReference type="EMBL" id="RED46863.1"/>
    </source>
</evidence>
<dbReference type="InterPro" id="IPR045472">
    <property type="entry name" value="DUF6493"/>
</dbReference>
<dbReference type="SUPFAM" id="SSF48371">
    <property type="entry name" value="ARM repeat"/>
    <property type="match status" value="1"/>
</dbReference>